<protein>
    <recommendedName>
        <fullName evidence="2">Legumain prodomain domain-containing protein</fullName>
    </recommendedName>
</protein>
<comment type="similarity">
    <text evidence="1">Belongs to the peptidase C13 family.</text>
</comment>
<sequence>MQYGDVQQLSNDYLSLYFGAHAKFKFLDDDEDDHNLQPPTSVVEQRDADLIYFLEKKMLCCVGPTQVTTFEIHYGKLAQYGMKHVLSFANICNAGIRTEQMVEASAEACAGIHSNH</sequence>
<dbReference type="Proteomes" id="UP000828251">
    <property type="component" value="Unassembled WGS sequence"/>
</dbReference>
<evidence type="ECO:0000259" key="2">
    <source>
        <dbReference type="Pfam" id="PF20985"/>
    </source>
</evidence>
<dbReference type="GO" id="GO:0006624">
    <property type="term" value="P:vacuolar protein processing"/>
    <property type="evidence" value="ECO:0007669"/>
    <property type="project" value="TreeGrafter"/>
</dbReference>
<dbReference type="GO" id="GO:0051603">
    <property type="term" value="P:proteolysis involved in protein catabolic process"/>
    <property type="evidence" value="ECO:0007669"/>
    <property type="project" value="TreeGrafter"/>
</dbReference>
<dbReference type="Pfam" id="PF20985">
    <property type="entry name" value="Legum_prodom"/>
    <property type="match status" value="1"/>
</dbReference>
<accession>A0A9D3ZJX5</accession>
<dbReference type="OrthoDB" id="991164at2759"/>
<dbReference type="PANTHER" id="PTHR12000:SF50">
    <property type="entry name" value="VACUOLAR-PROCESSING ENZYME GAMMA-ISOZYME"/>
    <property type="match status" value="1"/>
</dbReference>
<dbReference type="InterPro" id="IPR046427">
    <property type="entry name" value="Legumain_prodom_sf"/>
</dbReference>
<dbReference type="GO" id="GO:0004197">
    <property type="term" value="F:cysteine-type endopeptidase activity"/>
    <property type="evidence" value="ECO:0007669"/>
    <property type="project" value="TreeGrafter"/>
</dbReference>
<dbReference type="Gene3D" id="1.10.132.130">
    <property type="match status" value="1"/>
</dbReference>
<name>A0A9D3ZJX5_9ROSI</name>
<reference evidence="3 4" key="1">
    <citation type="journal article" date="2021" name="Plant Biotechnol. J.">
        <title>Multi-omics assisted identification of the key and species-specific regulatory components of drought-tolerant mechanisms in Gossypium stocksii.</title>
        <authorList>
            <person name="Yu D."/>
            <person name="Ke L."/>
            <person name="Zhang D."/>
            <person name="Wu Y."/>
            <person name="Sun Y."/>
            <person name="Mei J."/>
            <person name="Sun J."/>
            <person name="Sun Y."/>
        </authorList>
    </citation>
    <scope>NUCLEOTIDE SEQUENCE [LARGE SCALE GENOMIC DNA]</scope>
    <source>
        <strain evidence="4">cv. E1</strain>
        <tissue evidence="3">Leaf</tissue>
    </source>
</reference>
<dbReference type="GO" id="GO:0005773">
    <property type="term" value="C:vacuole"/>
    <property type="evidence" value="ECO:0007669"/>
    <property type="project" value="GOC"/>
</dbReference>
<evidence type="ECO:0000256" key="1">
    <source>
        <dbReference type="ARBA" id="ARBA00009941"/>
    </source>
</evidence>
<evidence type="ECO:0000313" key="3">
    <source>
        <dbReference type="EMBL" id="KAH1040362.1"/>
    </source>
</evidence>
<comment type="caution">
    <text evidence="3">The sequence shown here is derived from an EMBL/GenBank/DDBJ whole genome shotgun (WGS) entry which is preliminary data.</text>
</comment>
<proteinExistence type="inferred from homology"/>
<dbReference type="InterPro" id="IPR001096">
    <property type="entry name" value="Peptidase_C13"/>
</dbReference>
<evidence type="ECO:0000313" key="4">
    <source>
        <dbReference type="Proteomes" id="UP000828251"/>
    </source>
</evidence>
<dbReference type="InterPro" id="IPR048501">
    <property type="entry name" value="Legum_prodom"/>
</dbReference>
<gene>
    <name evidence="3" type="ORF">J1N35_042105</name>
</gene>
<dbReference type="EMBL" id="JAIQCV010000012">
    <property type="protein sequence ID" value="KAH1040362.1"/>
    <property type="molecule type" value="Genomic_DNA"/>
</dbReference>
<keyword evidence="4" id="KW-1185">Reference proteome</keyword>
<feature type="domain" description="Legumain prodomain" evidence="2">
    <location>
        <begin position="65"/>
        <end position="109"/>
    </location>
</feature>
<organism evidence="3 4">
    <name type="scientific">Gossypium stocksii</name>
    <dbReference type="NCBI Taxonomy" id="47602"/>
    <lineage>
        <taxon>Eukaryota</taxon>
        <taxon>Viridiplantae</taxon>
        <taxon>Streptophyta</taxon>
        <taxon>Embryophyta</taxon>
        <taxon>Tracheophyta</taxon>
        <taxon>Spermatophyta</taxon>
        <taxon>Magnoliopsida</taxon>
        <taxon>eudicotyledons</taxon>
        <taxon>Gunneridae</taxon>
        <taxon>Pentapetalae</taxon>
        <taxon>rosids</taxon>
        <taxon>malvids</taxon>
        <taxon>Malvales</taxon>
        <taxon>Malvaceae</taxon>
        <taxon>Malvoideae</taxon>
        <taxon>Gossypium</taxon>
    </lineage>
</organism>
<dbReference type="AlphaFoldDB" id="A0A9D3ZJX5"/>
<dbReference type="PANTHER" id="PTHR12000">
    <property type="entry name" value="HEMOGLOBINASE FAMILY MEMBER"/>
    <property type="match status" value="1"/>
</dbReference>